<evidence type="ECO:0000259" key="3">
    <source>
        <dbReference type="PROSITE" id="PS50102"/>
    </source>
</evidence>
<dbReference type="InterPro" id="IPR002483">
    <property type="entry name" value="PWI_dom"/>
</dbReference>
<evidence type="ECO:0000256" key="1">
    <source>
        <dbReference type="PROSITE-ProRule" id="PRU00176"/>
    </source>
</evidence>
<dbReference type="PANTHER" id="PTHR18806:SF4">
    <property type="entry name" value="RNA-BINDING PROTEIN 25"/>
    <property type="match status" value="1"/>
</dbReference>
<reference evidence="5 6" key="1">
    <citation type="journal article" date="2018" name="Biotechnol. Biofuels">
        <title>Integrative visual omics of the white-rot fungus Polyporus brumalis exposes the biotechnological potential of its oxidative enzymes for delignifying raw plant biomass.</title>
        <authorList>
            <person name="Miyauchi S."/>
            <person name="Rancon A."/>
            <person name="Drula E."/>
            <person name="Hage H."/>
            <person name="Chaduli D."/>
            <person name="Favel A."/>
            <person name="Grisel S."/>
            <person name="Henrissat B."/>
            <person name="Herpoel-Gimbert I."/>
            <person name="Ruiz-Duenas F.J."/>
            <person name="Chevret D."/>
            <person name="Hainaut M."/>
            <person name="Lin J."/>
            <person name="Wang M."/>
            <person name="Pangilinan J."/>
            <person name="Lipzen A."/>
            <person name="Lesage-Meessen L."/>
            <person name="Navarro D."/>
            <person name="Riley R."/>
            <person name="Grigoriev I.V."/>
            <person name="Zhou S."/>
            <person name="Raouche S."/>
            <person name="Rosso M.N."/>
        </authorList>
    </citation>
    <scope>NUCLEOTIDE SEQUENCE [LARGE SCALE GENOMIC DNA]</scope>
    <source>
        <strain evidence="5 6">BRFM 1820</strain>
    </source>
</reference>
<feature type="domain" description="RRM" evidence="3">
    <location>
        <begin position="46"/>
        <end position="130"/>
    </location>
</feature>
<feature type="domain" description="PWI" evidence="4">
    <location>
        <begin position="514"/>
        <end position="612"/>
    </location>
</feature>
<feature type="compositionally biased region" description="Polar residues" evidence="2">
    <location>
        <begin position="286"/>
        <end position="295"/>
    </location>
</feature>
<dbReference type="InterPro" id="IPR052768">
    <property type="entry name" value="RBM25"/>
</dbReference>
<gene>
    <name evidence="5" type="ORF">OH76DRAFT_1351802</name>
</gene>
<feature type="region of interest" description="Disordered" evidence="2">
    <location>
        <begin position="1"/>
        <end position="43"/>
    </location>
</feature>
<keyword evidence="6" id="KW-1185">Reference proteome</keyword>
<dbReference type="InterPro" id="IPR012677">
    <property type="entry name" value="Nucleotide-bd_a/b_plait_sf"/>
</dbReference>
<dbReference type="Proteomes" id="UP000256964">
    <property type="component" value="Unassembled WGS sequence"/>
</dbReference>
<dbReference type="PANTHER" id="PTHR18806">
    <property type="entry name" value="RBM25 PROTEIN"/>
    <property type="match status" value="1"/>
</dbReference>
<evidence type="ECO:0000259" key="4">
    <source>
        <dbReference type="PROSITE" id="PS51025"/>
    </source>
</evidence>
<dbReference type="EMBL" id="KZ857409">
    <property type="protein sequence ID" value="RDX48874.1"/>
    <property type="molecule type" value="Genomic_DNA"/>
</dbReference>
<dbReference type="InterPro" id="IPR034268">
    <property type="entry name" value="RBM25_RRM"/>
</dbReference>
<dbReference type="SUPFAM" id="SSF54928">
    <property type="entry name" value="RNA-binding domain, RBD"/>
    <property type="match status" value="1"/>
</dbReference>
<feature type="region of interest" description="Disordered" evidence="2">
    <location>
        <begin position="456"/>
        <end position="476"/>
    </location>
</feature>
<evidence type="ECO:0000313" key="6">
    <source>
        <dbReference type="Proteomes" id="UP000256964"/>
    </source>
</evidence>
<dbReference type="InterPro" id="IPR000504">
    <property type="entry name" value="RRM_dom"/>
</dbReference>
<dbReference type="PROSITE" id="PS51025">
    <property type="entry name" value="PWI"/>
    <property type="match status" value="1"/>
</dbReference>
<name>A0A371D8K8_9APHY</name>
<dbReference type="InterPro" id="IPR035979">
    <property type="entry name" value="RBD_domain_sf"/>
</dbReference>
<dbReference type="SMART" id="SM00360">
    <property type="entry name" value="RRM"/>
    <property type="match status" value="1"/>
</dbReference>
<dbReference type="CDD" id="cd12446">
    <property type="entry name" value="RRM_RBM25"/>
    <property type="match status" value="1"/>
</dbReference>
<dbReference type="OrthoDB" id="6275295at2759"/>
<proteinExistence type="predicted"/>
<feature type="compositionally biased region" description="Polar residues" evidence="2">
    <location>
        <begin position="19"/>
        <end position="33"/>
    </location>
</feature>
<evidence type="ECO:0008006" key="7">
    <source>
        <dbReference type="Google" id="ProtNLM"/>
    </source>
</evidence>
<dbReference type="Pfam" id="PF00076">
    <property type="entry name" value="RRM_1"/>
    <property type="match status" value="1"/>
</dbReference>
<dbReference type="AlphaFoldDB" id="A0A371D8K8"/>
<dbReference type="GO" id="GO:0003729">
    <property type="term" value="F:mRNA binding"/>
    <property type="evidence" value="ECO:0007669"/>
    <property type="project" value="TreeGrafter"/>
</dbReference>
<organism evidence="5 6">
    <name type="scientific">Lentinus brumalis</name>
    <dbReference type="NCBI Taxonomy" id="2498619"/>
    <lineage>
        <taxon>Eukaryota</taxon>
        <taxon>Fungi</taxon>
        <taxon>Dikarya</taxon>
        <taxon>Basidiomycota</taxon>
        <taxon>Agaricomycotina</taxon>
        <taxon>Agaricomycetes</taxon>
        <taxon>Polyporales</taxon>
        <taxon>Polyporaceae</taxon>
        <taxon>Lentinus</taxon>
    </lineage>
</organism>
<dbReference type="Gene3D" id="3.30.70.330">
    <property type="match status" value="1"/>
</dbReference>
<evidence type="ECO:0000256" key="2">
    <source>
        <dbReference type="SAM" id="MobiDB-lite"/>
    </source>
</evidence>
<dbReference type="SMART" id="SM00311">
    <property type="entry name" value="PWI"/>
    <property type="match status" value="1"/>
</dbReference>
<sequence>MQPNRLGIGHRAPMPSYGQGPSMSALAAQQQMHHQPAFVPPQPKPTTLFIGSISGGITDSFLNELLNACGPISSFKRLITPANKPQGFGFAEFQDPDGALRAMTLLNNVELPALEDGCVNKKLLVKGDERTKVFLEAYSAQKMRTDADDEAMRQAKVKVDALLNDINKKSQEAASNGLLDREKYVIPPHLHDLQEADLPETQRGLVMTEIAQFRERAAKREREKMRDVREALPNVLAAPSGPKTREWGKPQQAPPDSASASRGFGKGAQGYSKPVGFVKAEDGSRTPASERQSSVRPGKTDEELEQERREARRRDEENSYKDRERRYEPRERARIQALERAIARERAMKEAEDRDRIEMRARLDVWDDDESDEPFYTDRARWRSLRARRLAAEQAADEESRLYEEREADNLRRESEAFLARQMDEMQALQDEQRKAGMLLDDGAPVKLSVSLAPAAPKEAGPEKKATVFGQEEEEEEAIRKRKVPLPKLDLAEGGEKAKERLEKIRGEVPRDKETLFKSKVRWDGVSDTMIDRKLEPLVKKQMTKYLGELEDDDLIMFVLEHIKDHKGPQKLIEGLEPVLEEEASEFVISIWRQIIFESMAYGEGLHTEKMMVDD</sequence>
<feature type="compositionally biased region" description="Basic and acidic residues" evidence="2">
    <location>
        <begin position="218"/>
        <end position="230"/>
    </location>
</feature>
<evidence type="ECO:0000313" key="5">
    <source>
        <dbReference type="EMBL" id="RDX48874.1"/>
    </source>
</evidence>
<feature type="compositionally biased region" description="Basic and acidic residues" evidence="2">
    <location>
        <begin position="298"/>
        <end position="328"/>
    </location>
</feature>
<protein>
    <recommendedName>
        <fullName evidence="7">PWI domain-containing protein</fullName>
    </recommendedName>
</protein>
<keyword evidence="1" id="KW-0694">RNA-binding</keyword>
<feature type="region of interest" description="Disordered" evidence="2">
    <location>
        <begin position="218"/>
        <end position="328"/>
    </location>
</feature>
<dbReference type="STRING" id="139420.A0A371D8K8"/>
<dbReference type="Gene3D" id="1.20.1390.10">
    <property type="entry name" value="PWI domain"/>
    <property type="match status" value="1"/>
</dbReference>
<accession>A0A371D8K8</accession>
<dbReference type="GO" id="GO:0005681">
    <property type="term" value="C:spliceosomal complex"/>
    <property type="evidence" value="ECO:0007669"/>
    <property type="project" value="TreeGrafter"/>
</dbReference>
<dbReference type="PROSITE" id="PS50102">
    <property type="entry name" value="RRM"/>
    <property type="match status" value="1"/>
</dbReference>
<dbReference type="Pfam" id="PF01480">
    <property type="entry name" value="PWI"/>
    <property type="match status" value="1"/>
</dbReference>